<dbReference type="AlphaFoldDB" id="A0A067MZS9"/>
<dbReference type="Proteomes" id="UP000027195">
    <property type="component" value="Unassembled WGS sequence"/>
</dbReference>
<dbReference type="STRING" id="930990.A0A067MZS9"/>
<dbReference type="InterPro" id="IPR026893">
    <property type="entry name" value="Tyr/Ser_Pase_IphP-type"/>
</dbReference>
<sequence length="286" mass="31731">MTVLADSSLSTPLDPDAVEAQLSSHPFVAIEGLFNVRELGGYASAAYPPCTTTPSRFFRAAELSMLTEDGKAQIKALGITRIFDLRSELELRKSSVPPVEIDGVTVVRVPVFRDKDYSPEMLMRRYREYAKGSDGFVTMYMEILEAGGAAFEVVLRHIKDRPNEGCLFHCTGGKDRTGVLSAIILALAGVADEDIATDYSLTRVGLEPMREYLLARIQAEPALQGNVQDGMRMLGSTRETMLATLRAMREKYGSTEEYLKKHTTLKDEDIETIRKNILVTILKSQL</sequence>
<protein>
    <recommendedName>
        <fullName evidence="3">Tyrosine specific protein phosphatases domain-containing protein</fullName>
    </recommendedName>
</protein>
<dbReference type="InterPro" id="IPR016130">
    <property type="entry name" value="Tyr_Pase_AS"/>
</dbReference>
<dbReference type="InterPro" id="IPR029021">
    <property type="entry name" value="Prot-tyrosine_phosphatase-like"/>
</dbReference>
<accession>A0A067MZS9</accession>
<dbReference type="PANTHER" id="PTHR31126">
    <property type="entry name" value="TYROSINE-PROTEIN PHOSPHATASE"/>
    <property type="match status" value="1"/>
</dbReference>
<keyword evidence="2" id="KW-1185">Reference proteome</keyword>
<proteinExistence type="predicted"/>
<dbReference type="PANTHER" id="PTHR31126:SF1">
    <property type="entry name" value="TYROSINE SPECIFIC PROTEIN PHOSPHATASES DOMAIN-CONTAINING PROTEIN"/>
    <property type="match status" value="1"/>
</dbReference>
<dbReference type="Pfam" id="PF13350">
    <property type="entry name" value="Y_phosphatase3"/>
    <property type="match status" value="1"/>
</dbReference>
<dbReference type="GO" id="GO:0004721">
    <property type="term" value="F:phosphoprotein phosphatase activity"/>
    <property type="evidence" value="ECO:0007669"/>
    <property type="project" value="InterPro"/>
</dbReference>
<evidence type="ECO:0000313" key="2">
    <source>
        <dbReference type="Proteomes" id="UP000027195"/>
    </source>
</evidence>
<name>A0A067MZS9_BOTB1</name>
<dbReference type="HOGENOM" id="CLU_057546_1_3_1"/>
<dbReference type="EMBL" id="KL198025">
    <property type="protein sequence ID" value="KDQ17036.1"/>
    <property type="molecule type" value="Genomic_DNA"/>
</dbReference>
<dbReference type="Gene3D" id="3.90.190.10">
    <property type="entry name" value="Protein tyrosine phosphatase superfamily"/>
    <property type="match status" value="1"/>
</dbReference>
<gene>
    <name evidence="1" type="ORF">BOTBODRAFT_156392</name>
</gene>
<dbReference type="SUPFAM" id="SSF52799">
    <property type="entry name" value="(Phosphotyrosine protein) phosphatases II"/>
    <property type="match status" value="1"/>
</dbReference>
<dbReference type="OrthoDB" id="449382at2759"/>
<reference evidence="2" key="1">
    <citation type="journal article" date="2014" name="Proc. Natl. Acad. Sci. U.S.A.">
        <title>Extensive sampling of basidiomycete genomes demonstrates inadequacy of the white-rot/brown-rot paradigm for wood decay fungi.</title>
        <authorList>
            <person name="Riley R."/>
            <person name="Salamov A.A."/>
            <person name="Brown D.W."/>
            <person name="Nagy L.G."/>
            <person name="Floudas D."/>
            <person name="Held B.W."/>
            <person name="Levasseur A."/>
            <person name="Lombard V."/>
            <person name="Morin E."/>
            <person name="Otillar R."/>
            <person name="Lindquist E.A."/>
            <person name="Sun H."/>
            <person name="LaButti K.M."/>
            <person name="Schmutz J."/>
            <person name="Jabbour D."/>
            <person name="Luo H."/>
            <person name="Baker S.E."/>
            <person name="Pisabarro A.G."/>
            <person name="Walton J.D."/>
            <person name="Blanchette R.A."/>
            <person name="Henrissat B."/>
            <person name="Martin F."/>
            <person name="Cullen D."/>
            <person name="Hibbett D.S."/>
            <person name="Grigoriev I.V."/>
        </authorList>
    </citation>
    <scope>NUCLEOTIDE SEQUENCE [LARGE SCALE GENOMIC DNA]</scope>
    <source>
        <strain evidence="2">FD-172 SS1</strain>
    </source>
</reference>
<evidence type="ECO:0008006" key="3">
    <source>
        <dbReference type="Google" id="ProtNLM"/>
    </source>
</evidence>
<evidence type="ECO:0000313" key="1">
    <source>
        <dbReference type="EMBL" id="KDQ17036.1"/>
    </source>
</evidence>
<organism evidence="1 2">
    <name type="scientific">Botryobasidium botryosum (strain FD-172 SS1)</name>
    <dbReference type="NCBI Taxonomy" id="930990"/>
    <lineage>
        <taxon>Eukaryota</taxon>
        <taxon>Fungi</taxon>
        <taxon>Dikarya</taxon>
        <taxon>Basidiomycota</taxon>
        <taxon>Agaricomycotina</taxon>
        <taxon>Agaricomycetes</taxon>
        <taxon>Cantharellales</taxon>
        <taxon>Botryobasidiaceae</taxon>
        <taxon>Botryobasidium</taxon>
    </lineage>
</organism>
<dbReference type="PROSITE" id="PS00383">
    <property type="entry name" value="TYR_PHOSPHATASE_1"/>
    <property type="match status" value="1"/>
</dbReference>
<dbReference type="InParanoid" id="A0A067MZS9"/>